<comment type="similarity">
    <text evidence="3">Belongs to the cytochrome P450 family.</text>
</comment>
<dbReference type="SUPFAM" id="SSF48264">
    <property type="entry name" value="Cytochrome P450"/>
    <property type="match status" value="1"/>
</dbReference>
<evidence type="ECO:0000256" key="10">
    <source>
        <dbReference type="PIRSR" id="PIRSR602403-1"/>
    </source>
</evidence>
<dbReference type="EMBL" id="KN832872">
    <property type="protein sequence ID" value="KIN05164.1"/>
    <property type="molecule type" value="Genomic_DNA"/>
</dbReference>
<reference evidence="13" key="2">
    <citation type="submission" date="2015-01" db="EMBL/GenBank/DDBJ databases">
        <title>Evolutionary Origins and Diversification of the Mycorrhizal Mutualists.</title>
        <authorList>
            <consortium name="DOE Joint Genome Institute"/>
            <consortium name="Mycorrhizal Genomics Consortium"/>
            <person name="Kohler A."/>
            <person name="Kuo A."/>
            <person name="Nagy L.G."/>
            <person name="Floudas D."/>
            <person name="Copeland A."/>
            <person name="Barry K.W."/>
            <person name="Cichocki N."/>
            <person name="Veneault-Fourrey C."/>
            <person name="LaButti K."/>
            <person name="Lindquist E.A."/>
            <person name="Lipzen A."/>
            <person name="Lundell T."/>
            <person name="Morin E."/>
            <person name="Murat C."/>
            <person name="Riley R."/>
            <person name="Ohm R."/>
            <person name="Sun H."/>
            <person name="Tunlid A."/>
            <person name="Henrissat B."/>
            <person name="Grigoriev I.V."/>
            <person name="Hibbett D.S."/>
            <person name="Martin F."/>
        </authorList>
    </citation>
    <scope>NUCLEOTIDE SEQUENCE [LARGE SCALE GENOMIC DNA]</scope>
    <source>
        <strain evidence="13">Zn</strain>
    </source>
</reference>
<dbReference type="PRINTS" id="PR00465">
    <property type="entry name" value="EP450IV"/>
</dbReference>
<comment type="pathway">
    <text evidence="2">Hormone biosynthesis.</text>
</comment>
<proteinExistence type="inferred from homology"/>
<dbReference type="HOGENOM" id="CLU_001570_14_0_1"/>
<keyword evidence="13" id="KW-1185">Reference proteome</keyword>
<comment type="cofactor">
    <cofactor evidence="1 10">
        <name>heme</name>
        <dbReference type="ChEBI" id="CHEBI:30413"/>
    </cofactor>
</comment>
<evidence type="ECO:0000256" key="5">
    <source>
        <dbReference type="ARBA" id="ARBA00023004"/>
    </source>
</evidence>
<dbReference type="AlphaFoldDB" id="A0A0C3D1R0"/>
<feature type="transmembrane region" description="Helical" evidence="11">
    <location>
        <begin position="14"/>
        <end position="31"/>
    </location>
</feature>
<dbReference type="InterPro" id="IPR036396">
    <property type="entry name" value="Cyt_P450_sf"/>
</dbReference>
<evidence type="ECO:0000256" key="2">
    <source>
        <dbReference type="ARBA" id="ARBA00004972"/>
    </source>
</evidence>
<dbReference type="PANTHER" id="PTHR24305:SF168">
    <property type="entry name" value="P450, PUTATIVE (EUROFUNG)-RELATED"/>
    <property type="match status" value="1"/>
</dbReference>
<name>A0A0C3D1R0_OIDMZ</name>
<keyword evidence="10" id="KW-0349">Heme</keyword>
<dbReference type="InterPro" id="IPR002403">
    <property type="entry name" value="Cyt_P450_E_grp-IV"/>
</dbReference>
<evidence type="ECO:0000313" key="12">
    <source>
        <dbReference type="EMBL" id="KIN05164.1"/>
    </source>
</evidence>
<dbReference type="CDD" id="cd11060">
    <property type="entry name" value="CYP57A1-like"/>
    <property type="match status" value="1"/>
</dbReference>
<keyword evidence="6" id="KW-0843">Virulence</keyword>
<evidence type="ECO:0000256" key="6">
    <source>
        <dbReference type="ARBA" id="ARBA00023026"/>
    </source>
</evidence>
<keyword evidence="11" id="KW-0472">Membrane</keyword>
<dbReference type="InterPro" id="IPR001128">
    <property type="entry name" value="Cyt_P450"/>
</dbReference>
<evidence type="ECO:0000256" key="8">
    <source>
        <dbReference type="ARBA" id="ARBA00068222"/>
    </source>
</evidence>
<dbReference type="GO" id="GO:0004497">
    <property type="term" value="F:monooxygenase activity"/>
    <property type="evidence" value="ECO:0007669"/>
    <property type="project" value="InterPro"/>
</dbReference>
<evidence type="ECO:0000256" key="1">
    <source>
        <dbReference type="ARBA" id="ARBA00001971"/>
    </source>
</evidence>
<sequence length="499" mass="56860">MIFPDSFSRYANGWGSWILLSATGLVLLRKFQSWYRLRHFKGPFIASLTRLWLVRCITGGRMHLDFQEVNQKYGTLARVGPNDLITSDPAVMRRMSAVRSTYRRSEWYIGVRFNPGRDNIVSVRDEDQHNKLRSMMAAGYSGKENEDLEGTVDRNIQALIKLIRDKYLSTDLVNKPMDFGRKSQYFTLDVISDVSYRQPFGYMATDSDMYNYISVVESVFVAALMVTIYPWLNKILGLSIFKSALPSDQDPMGLGKILGITNKVVAERFGPNKKVQRDMLGSFVSHGLTQEEAESGMFIQITAGSDTTATAIRTTMLHLLTHAHVMSKLRTEISNTQISSPIRESEARQMPYLQAIIKEGLRMFPPVVGLMSKEVPPDGDVINNKFVPGGTKIGFGAYGIFRDKEAWGQDSETFRPERWLEVSPEKLKEMEATLELVFGYGRYQCLGKTLAMMELNKIFVELLRNFDFNIVNPLSPVRSVCFGIFFQSEMWLTAYERKE</sequence>
<evidence type="ECO:0000313" key="13">
    <source>
        <dbReference type="Proteomes" id="UP000054321"/>
    </source>
</evidence>
<accession>A0A0C3D1R0</accession>
<keyword evidence="11" id="KW-0812">Transmembrane</keyword>
<keyword evidence="4 10" id="KW-0479">Metal-binding</keyword>
<protein>
    <recommendedName>
        <fullName evidence="8">Cytochrome P450 monooxygenase ABA1</fullName>
    </recommendedName>
    <alternativeName>
        <fullName evidence="9">Abscisic acid biosynthesis protein 1</fullName>
    </alternativeName>
    <alternativeName>
        <fullName evidence="7">Cytochrome P450 monooxygenase aba1</fullName>
    </alternativeName>
</protein>
<evidence type="ECO:0000256" key="7">
    <source>
        <dbReference type="ARBA" id="ARBA00067672"/>
    </source>
</evidence>
<dbReference type="PRINTS" id="PR00385">
    <property type="entry name" value="P450"/>
</dbReference>
<dbReference type="Proteomes" id="UP000054321">
    <property type="component" value="Unassembled WGS sequence"/>
</dbReference>
<dbReference type="InterPro" id="IPR050121">
    <property type="entry name" value="Cytochrome_P450_monoxygenase"/>
</dbReference>
<dbReference type="GO" id="GO:0020037">
    <property type="term" value="F:heme binding"/>
    <property type="evidence" value="ECO:0007669"/>
    <property type="project" value="InterPro"/>
</dbReference>
<reference evidence="12 13" key="1">
    <citation type="submission" date="2014-04" db="EMBL/GenBank/DDBJ databases">
        <authorList>
            <consortium name="DOE Joint Genome Institute"/>
            <person name="Kuo A."/>
            <person name="Martino E."/>
            <person name="Perotto S."/>
            <person name="Kohler A."/>
            <person name="Nagy L.G."/>
            <person name="Floudas D."/>
            <person name="Copeland A."/>
            <person name="Barry K.W."/>
            <person name="Cichocki N."/>
            <person name="Veneault-Fourrey C."/>
            <person name="LaButti K."/>
            <person name="Lindquist E.A."/>
            <person name="Lipzen A."/>
            <person name="Lundell T."/>
            <person name="Morin E."/>
            <person name="Murat C."/>
            <person name="Sun H."/>
            <person name="Tunlid A."/>
            <person name="Henrissat B."/>
            <person name="Grigoriev I.V."/>
            <person name="Hibbett D.S."/>
            <person name="Martin F."/>
            <person name="Nordberg H.P."/>
            <person name="Cantor M.N."/>
            <person name="Hua S.X."/>
        </authorList>
    </citation>
    <scope>NUCLEOTIDE SEQUENCE [LARGE SCALE GENOMIC DNA]</scope>
    <source>
        <strain evidence="12 13">Zn</strain>
    </source>
</reference>
<dbReference type="GO" id="GO:0005506">
    <property type="term" value="F:iron ion binding"/>
    <property type="evidence" value="ECO:0007669"/>
    <property type="project" value="InterPro"/>
</dbReference>
<feature type="transmembrane region" description="Helical" evidence="11">
    <location>
        <begin position="210"/>
        <end position="232"/>
    </location>
</feature>
<dbReference type="Gene3D" id="1.10.630.10">
    <property type="entry name" value="Cytochrome P450"/>
    <property type="match status" value="1"/>
</dbReference>
<evidence type="ECO:0000256" key="3">
    <source>
        <dbReference type="ARBA" id="ARBA00010617"/>
    </source>
</evidence>
<keyword evidence="11" id="KW-1133">Transmembrane helix</keyword>
<dbReference type="FunFam" id="1.10.630.10:FF:000076">
    <property type="entry name" value="Cytochrome P450 monooxygenase"/>
    <property type="match status" value="1"/>
</dbReference>
<dbReference type="STRING" id="913774.A0A0C3D1R0"/>
<organism evidence="12 13">
    <name type="scientific">Oidiodendron maius (strain Zn)</name>
    <dbReference type="NCBI Taxonomy" id="913774"/>
    <lineage>
        <taxon>Eukaryota</taxon>
        <taxon>Fungi</taxon>
        <taxon>Dikarya</taxon>
        <taxon>Ascomycota</taxon>
        <taxon>Pezizomycotina</taxon>
        <taxon>Leotiomycetes</taxon>
        <taxon>Leotiomycetes incertae sedis</taxon>
        <taxon>Myxotrichaceae</taxon>
        <taxon>Oidiodendron</taxon>
    </lineage>
</organism>
<evidence type="ECO:0000256" key="11">
    <source>
        <dbReference type="SAM" id="Phobius"/>
    </source>
</evidence>
<dbReference type="GO" id="GO:0016705">
    <property type="term" value="F:oxidoreductase activity, acting on paired donors, with incorporation or reduction of molecular oxygen"/>
    <property type="evidence" value="ECO:0007669"/>
    <property type="project" value="InterPro"/>
</dbReference>
<keyword evidence="5 10" id="KW-0408">Iron</keyword>
<dbReference type="PANTHER" id="PTHR24305">
    <property type="entry name" value="CYTOCHROME P450"/>
    <property type="match status" value="1"/>
</dbReference>
<evidence type="ECO:0000256" key="9">
    <source>
        <dbReference type="ARBA" id="ARBA00079990"/>
    </source>
</evidence>
<dbReference type="OrthoDB" id="1470350at2759"/>
<dbReference type="Pfam" id="PF00067">
    <property type="entry name" value="p450"/>
    <property type="match status" value="1"/>
</dbReference>
<gene>
    <name evidence="12" type="ORF">OIDMADRAFT_114745</name>
</gene>
<feature type="binding site" description="axial binding residue" evidence="10">
    <location>
        <position position="445"/>
    </location>
    <ligand>
        <name>heme</name>
        <dbReference type="ChEBI" id="CHEBI:30413"/>
    </ligand>
    <ligandPart>
        <name>Fe</name>
        <dbReference type="ChEBI" id="CHEBI:18248"/>
    </ligandPart>
</feature>
<dbReference type="InParanoid" id="A0A0C3D1R0"/>
<evidence type="ECO:0000256" key="4">
    <source>
        <dbReference type="ARBA" id="ARBA00022723"/>
    </source>
</evidence>